<dbReference type="InterPro" id="IPR027463">
    <property type="entry name" value="AcrB_DN_DC_subdom"/>
</dbReference>
<dbReference type="SUPFAM" id="SSF82714">
    <property type="entry name" value="Multidrug efflux transporter AcrB TolC docking domain, DN and DC subdomains"/>
    <property type="match status" value="2"/>
</dbReference>
<feature type="transmembrane region" description="Helical" evidence="2">
    <location>
        <begin position="436"/>
        <end position="456"/>
    </location>
</feature>
<gene>
    <name evidence="3" type="ordered locus">Hneap_1019</name>
</gene>
<dbReference type="Gene3D" id="3.30.2090.10">
    <property type="entry name" value="Multidrug efflux transporter AcrB TolC docking domain, DN and DC subdomains"/>
    <property type="match status" value="2"/>
</dbReference>
<feature type="compositionally biased region" description="Polar residues" evidence="1">
    <location>
        <begin position="1039"/>
        <end position="1058"/>
    </location>
</feature>
<dbReference type="InterPro" id="IPR001036">
    <property type="entry name" value="Acrflvin-R"/>
</dbReference>
<dbReference type="Pfam" id="PF00873">
    <property type="entry name" value="ACR_tran"/>
    <property type="match status" value="1"/>
</dbReference>
<dbReference type="Proteomes" id="UP000009102">
    <property type="component" value="Chromosome"/>
</dbReference>
<reference evidence="3 4" key="1">
    <citation type="submission" date="2009-10" db="EMBL/GenBank/DDBJ databases">
        <title>Complete sequence of Halothiobacillus neapolitanus c2.</title>
        <authorList>
            <consortium name="US DOE Joint Genome Institute"/>
            <person name="Lucas S."/>
            <person name="Copeland A."/>
            <person name="Lapidus A."/>
            <person name="Glavina del Rio T."/>
            <person name="Tice H."/>
            <person name="Bruce D."/>
            <person name="Goodwin L."/>
            <person name="Pitluck S."/>
            <person name="Davenport K."/>
            <person name="Brettin T."/>
            <person name="Detter J.C."/>
            <person name="Han C."/>
            <person name="Tapia R."/>
            <person name="Larimer F."/>
            <person name="Land M."/>
            <person name="Hauser L."/>
            <person name="Kyrpides N."/>
            <person name="Mikhailova N."/>
            <person name="Kerfeld C."/>
            <person name="Cannon G."/>
            <person name="Heinhort S."/>
        </authorList>
    </citation>
    <scope>NUCLEOTIDE SEQUENCE [LARGE SCALE GENOMIC DNA]</scope>
    <source>
        <strain evidence="4">ATCC 23641 / c2</strain>
    </source>
</reference>
<dbReference type="eggNOG" id="COG0841">
    <property type="taxonomic scope" value="Bacteria"/>
</dbReference>
<dbReference type="Gene3D" id="1.20.1640.10">
    <property type="entry name" value="Multidrug efflux transporter AcrB transmembrane domain"/>
    <property type="match status" value="2"/>
</dbReference>
<feature type="transmembrane region" description="Helical" evidence="2">
    <location>
        <begin position="468"/>
        <end position="491"/>
    </location>
</feature>
<dbReference type="HOGENOM" id="CLU_002755_1_2_6"/>
<organism evidence="3 4">
    <name type="scientific">Halothiobacillus neapolitanus (strain ATCC 23641 / DSM 15147 / CIP 104769 / NCIMB 8539 / c2)</name>
    <name type="common">Thiobacillus neapolitanus</name>
    <dbReference type="NCBI Taxonomy" id="555778"/>
    <lineage>
        <taxon>Bacteria</taxon>
        <taxon>Pseudomonadati</taxon>
        <taxon>Pseudomonadota</taxon>
        <taxon>Gammaproteobacteria</taxon>
        <taxon>Chromatiales</taxon>
        <taxon>Halothiobacillaceae</taxon>
        <taxon>Halothiobacillus</taxon>
    </lineage>
</organism>
<dbReference type="STRING" id="555778.Hneap_1019"/>
<dbReference type="Gene3D" id="3.30.70.1440">
    <property type="entry name" value="Multidrug efflux transporter AcrB pore domain"/>
    <property type="match status" value="1"/>
</dbReference>
<dbReference type="SUPFAM" id="SSF82866">
    <property type="entry name" value="Multidrug efflux transporter AcrB transmembrane domain"/>
    <property type="match status" value="2"/>
</dbReference>
<dbReference type="AlphaFoldDB" id="D0KZI2"/>
<proteinExistence type="predicted"/>
<dbReference type="Gene3D" id="3.30.70.1430">
    <property type="entry name" value="Multidrug efflux transporter AcrB pore domain"/>
    <property type="match status" value="2"/>
</dbReference>
<feature type="transmembrane region" description="Helical" evidence="2">
    <location>
        <begin position="867"/>
        <end position="886"/>
    </location>
</feature>
<keyword evidence="4" id="KW-1185">Reference proteome</keyword>
<feature type="transmembrane region" description="Helical" evidence="2">
    <location>
        <begin position="341"/>
        <end position="358"/>
    </location>
</feature>
<evidence type="ECO:0000256" key="2">
    <source>
        <dbReference type="SAM" id="Phobius"/>
    </source>
</evidence>
<dbReference type="GO" id="GO:0042910">
    <property type="term" value="F:xenobiotic transmembrane transporter activity"/>
    <property type="evidence" value="ECO:0007669"/>
    <property type="project" value="TreeGrafter"/>
</dbReference>
<feature type="transmembrane region" description="Helical" evidence="2">
    <location>
        <begin position="535"/>
        <end position="555"/>
    </location>
</feature>
<dbReference type="PRINTS" id="PR00702">
    <property type="entry name" value="ACRIFLAVINRP"/>
</dbReference>
<dbReference type="Gene3D" id="3.30.70.1320">
    <property type="entry name" value="Multidrug efflux transporter AcrB pore domain like"/>
    <property type="match status" value="1"/>
</dbReference>
<feature type="transmembrane region" description="Helical" evidence="2">
    <location>
        <begin position="365"/>
        <end position="385"/>
    </location>
</feature>
<dbReference type="PANTHER" id="PTHR32063">
    <property type="match status" value="1"/>
</dbReference>
<dbReference type="PANTHER" id="PTHR32063:SF21">
    <property type="entry name" value="MULTIDRUG RESISTANCE PROTEIN MDTB"/>
    <property type="match status" value="1"/>
</dbReference>
<dbReference type="GO" id="GO:0005886">
    <property type="term" value="C:plasma membrane"/>
    <property type="evidence" value="ECO:0007669"/>
    <property type="project" value="TreeGrafter"/>
</dbReference>
<evidence type="ECO:0000313" key="4">
    <source>
        <dbReference type="Proteomes" id="UP000009102"/>
    </source>
</evidence>
<evidence type="ECO:0000313" key="3">
    <source>
        <dbReference type="EMBL" id="ACX95855.1"/>
    </source>
</evidence>
<protein>
    <submittedName>
        <fullName evidence="3">Acriflavin resistance protein</fullName>
    </submittedName>
</protein>
<keyword evidence="2" id="KW-0812">Transmembrane</keyword>
<evidence type="ECO:0000256" key="1">
    <source>
        <dbReference type="SAM" id="MobiDB-lite"/>
    </source>
</evidence>
<accession>D0KZI2</accession>
<keyword evidence="2" id="KW-0472">Membrane</keyword>
<feature type="transmembrane region" description="Helical" evidence="2">
    <location>
        <begin position="893"/>
        <end position="913"/>
    </location>
</feature>
<dbReference type="OrthoDB" id="9758297at2"/>
<dbReference type="EMBL" id="CP001801">
    <property type="protein sequence ID" value="ACX95855.1"/>
    <property type="molecule type" value="Genomic_DNA"/>
</dbReference>
<feature type="transmembrane region" description="Helical" evidence="2">
    <location>
        <begin position="391"/>
        <end position="415"/>
    </location>
</feature>
<feature type="region of interest" description="Disordered" evidence="1">
    <location>
        <begin position="1033"/>
        <end position="1058"/>
    </location>
</feature>
<dbReference type="SUPFAM" id="SSF82693">
    <property type="entry name" value="Multidrug efflux transporter AcrB pore domain, PN1, PN2, PC1 and PC2 subdomains"/>
    <property type="match status" value="3"/>
</dbReference>
<keyword evidence="2" id="KW-1133">Transmembrane helix</keyword>
<sequence length="1058" mass="113515">MNNAISNLAAPFIRRPVMTTVLFAALILFGVFAWRALPVAMLPNVAFPTVSVSASLPGASAELMASAVASPMEQAFSGIPGLLSVNSVNSTGTTRITLQFDLSRDINAATQDTQAAVTQAARFFPSTMTQQPTVRQQNPTSSPIVFIGLSAPDMPLYQLDAFAEQQLAVKLQSIPGVSEVRVFGGQTYAVRLLLNPYAMQARNLSLTNLVNAIDSNNANLPQGTLQSPSRSYNLKVDGQLTNATQFNKLIVAYNNGAPVELNQMGHAVDGVQQNTRATWINNERGIILAIVRQPDSNTVDIAKAIRAALPKLNASLPGGAKMQIIYDKSTYVQAAVDEVEFTLVLASLLVAAVIWLFLGQWRQTIIAVISIPISILGTFAVMHLLGYSLNILTLLALTLAVGFVVDDAVVMLENISRHREMGKSPMQAALIGSREIGFTILSMTLSLAAVFLPLILMGGLLGRLFLEFGATIGIVILMSGLVALSLTPMLLARMREQKQTDATLNPPKPGLFGRGFNALTRGYIRSLRWSLKFRWLILLAAAGSLVGAVFFFQHLEKAFIPNSDTGMVMGMLSYPEGISFDQLKDQQQIISKALQKNPAVLTVMSNAGQGGAGGGGSNVGFMMIQLKPANERAPLNSVIQDFRKTMAKLSDRLGSTRAFFIEPPAIRIGALSSNSNYQFVLQSTNQDQLNQAAQAFLPFLRAVPGVTSVDSSLQIRNPQINVDILRERAASLGVTPSALEQTLNLAFGGTQVSTIYGASDQYQVIAELAPQYQNDISALDAISVPGSNNTLVPLSAVARFSTGVGPLSITHYGQLPSITLSFDLKPGYSLDQVSRAIEEAALEHLPQNVSGQFAGSAQAFQDSLKTLPLLLGATILVIYVILAILYEHFIHPLTILTALPLAGFGALASLYLFNQPLDVFSFVGIIMLVGLVKKNGIIMLDFAIHRRREGESAIDAMVDACTVRFRPIMMTTLAAILGTLPIAVGFGAQAEAHQALGIAVVGGLVFSQLLTLYVTPAFYVVAEGLTGRKKKRAMDESTVADQAQPNQARTNQALTDQK</sequence>
<feature type="transmembrane region" description="Helical" evidence="2">
    <location>
        <begin position="919"/>
        <end position="944"/>
    </location>
</feature>
<dbReference type="KEGG" id="hna:Hneap_1019"/>
<feature type="transmembrane region" description="Helical" evidence="2">
    <location>
        <begin position="965"/>
        <end position="984"/>
    </location>
</feature>
<name>D0KZI2_HALNC</name>
<feature type="transmembrane region" description="Helical" evidence="2">
    <location>
        <begin position="996"/>
        <end position="1022"/>
    </location>
</feature>
<dbReference type="RefSeq" id="WP_012823891.1">
    <property type="nucleotide sequence ID" value="NC_013422.1"/>
</dbReference>